<feature type="transmembrane region" description="Helical" evidence="1">
    <location>
        <begin position="187"/>
        <end position="207"/>
    </location>
</feature>
<evidence type="ECO:0008006" key="4">
    <source>
        <dbReference type="Google" id="ProtNLM"/>
    </source>
</evidence>
<dbReference type="STRING" id="320771.Cflav_PD0275"/>
<organism evidence="2 3">
    <name type="scientific">Pedosphaera parvula (strain Ellin514)</name>
    <dbReference type="NCBI Taxonomy" id="320771"/>
    <lineage>
        <taxon>Bacteria</taxon>
        <taxon>Pseudomonadati</taxon>
        <taxon>Verrucomicrobiota</taxon>
        <taxon>Pedosphaerae</taxon>
        <taxon>Pedosphaerales</taxon>
        <taxon>Pedosphaeraceae</taxon>
        <taxon>Pedosphaera</taxon>
    </lineage>
</organism>
<dbReference type="EMBL" id="ABOX02000069">
    <property type="protein sequence ID" value="EEF57430.1"/>
    <property type="molecule type" value="Genomic_DNA"/>
</dbReference>
<feature type="transmembrane region" description="Helical" evidence="1">
    <location>
        <begin position="246"/>
        <end position="268"/>
    </location>
</feature>
<keyword evidence="1" id="KW-1133">Transmembrane helix</keyword>
<accession>B9XRX1</accession>
<reference evidence="2 3" key="1">
    <citation type="journal article" date="2011" name="J. Bacteriol.">
        <title>Genome sequence of 'Pedosphaera parvula' Ellin514, an aerobic Verrucomicrobial isolate from pasture soil.</title>
        <authorList>
            <person name="Kant R."/>
            <person name="van Passel M.W."/>
            <person name="Sangwan P."/>
            <person name="Palva A."/>
            <person name="Lucas S."/>
            <person name="Copeland A."/>
            <person name="Lapidus A."/>
            <person name="Glavina Del Rio T."/>
            <person name="Dalin E."/>
            <person name="Tice H."/>
            <person name="Bruce D."/>
            <person name="Goodwin L."/>
            <person name="Pitluck S."/>
            <person name="Chertkov O."/>
            <person name="Larimer F.W."/>
            <person name="Land M.L."/>
            <person name="Hauser L."/>
            <person name="Brettin T.S."/>
            <person name="Detter J.C."/>
            <person name="Han S."/>
            <person name="de Vos W.M."/>
            <person name="Janssen P.H."/>
            <person name="Smidt H."/>
        </authorList>
    </citation>
    <scope>NUCLEOTIDE SEQUENCE [LARGE SCALE GENOMIC DNA]</scope>
    <source>
        <strain evidence="2 3">Ellin514</strain>
    </source>
</reference>
<gene>
    <name evidence="2" type="ORF">Cflav_PD0275</name>
</gene>
<keyword evidence="1" id="KW-0812">Transmembrane</keyword>
<feature type="transmembrane region" description="Helical" evidence="1">
    <location>
        <begin position="212"/>
        <end position="234"/>
    </location>
</feature>
<protein>
    <recommendedName>
        <fullName evidence="4">Lipoprotein</fullName>
    </recommendedName>
</protein>
<evidence type="ECO:0000313" key="2">
    <source>
        <dbReference type="EMBL" id="EEF57430.1"/>
    </source>
</evidence>
<evidence type="ECO:0000256" key="1">
    <source>
        <dbReference type="SAM" id="Phobius"/>
    </source>
</evidence>
<dbReference type="Proteomes" id="UP000003688">
    <property type="component" value="Unassembled WGS sequence"/>
</dbReference>
<evidence type="ECO:0000313" key="3">
    <source>
        <dbReference type="Proteomes" id="UP000003688"/>
    </source>
</evidence>
<comment type="caution">
    <text evidence="2">The sequence shown here is derived from an EMBL/GenBank/DDBJ whole genome shotgun (WGS) entry which is preliminary data.</text>
</comment>
<name>B9XRX1_PEDPL</name>
<proteinExistence type="predicted"/>
<dbReference type="OrthoDB" id="893441at2"/>
<dbReference type="RefSeq" id="WP_007418554.1">
    <property type="nucleotide sequence ID" value="NZ_ABOX02000069.1"/>
</dbReference>
<keyword evidence="1" id="KW-0472">Membrane</keyword>
<feature type="transmembrane region" description="Helical" evidence="1">
    <location>
        <begin position="280"/>
        <end position="302"/>
    </location>
</feature>
<dbReference type="AlphaFoldDB" id="B9XRX1"/>
<keyword evidence="3" id="KW-1185">Reference proteome</keyword>
<sequence length="318" mass="34152" precursor="true">MRALSLLLLLSTLLLQGCQYDPYAHLYTTEKPKPEDLVGAYTLLRQTVDEQHPSALQGKPCLIELHADGTFIASNVPPWTIGEPATNFFDTLISDTGSWRLDTTGTVNGTHPKPDPIWGIYLDSANSKIAPIHIAGTKAPFGLVFTLGDPDSGQAMLFTKQFSPGTPDDQSIDPFTLDEISDGIPGISWFLILVLIICAFFVMIVALAVTAIVAFGITILVGLGIISSSVFFGFLRRSPASGFRALFLQLGAIAGIACGIGAVWLVSWAAHAHWNPACKILLGGTSGLLCGLLAALLFNFLWGRAATWLLNRCTTHKI</sequence>
<dbReference type="PROSITE" id="PS51257">
    <property type="entry name" value="PROKAR_LIPOPROTEIN"/>
    <property type="match status" value="1"/>
</dbReference>